<keyword evidence="6 8" id="KW-0560">Oxidoreductase</keyword>
<dbReference type="InterPro" id="IPR050346">
    <property type="entry name" value="FMO-like"/>
</dbReference>
<dbReference type="GO" id="GO:0050660">
    <property type="term" value="F:flavin adenine dinucleotide binding"/>
    <property type="evidence" value="ECO:0007669"/>
    <property type="project" value="InterPro"/>
</dbReference>
<dbReference type="FunFam" id="3.50.50.60:FF:000138">
    <property type="entry name" value="Flavin-containing monooxygenase"/>
    <property type="match status" value="1"/>
</dbReference>
<dbReference type="Gene3D" id="3.50.50.60">
    <property type="entry name" value="FAD/NAD(P)-binding domain"/>
    <property type="match status" value="2"/>
</dbReference>
<dbReference type="InterPro" id="IPR000960">
    <property type="entry name" value="Flavin_mOase"/>
</dbReference>
<evidence type="ECO:0000256" key="5">
    <source>
        <dbReference type="ARBA" id="ARBA00022857"/>
    </source>
</evidence>
<evidence type="ECO:0000256" key="8">
    <source>
        <dbReference type="RuleBase" id="RU361177"/>
    </source>
</evidence>
<evidence type="ECO:0000256" key="2">
    <source>
        <dbReference type="ARBA" id="ARBA00009183"/>
    </source>
</evidence>
<keyword evidence="3 8" id="KW-0285">Flavoprotein</keyword>
<dbReference type="InterPro" id="IPR036188">
    <property type="entry name" value="FAD/NAD-bd_sf"/>
</dbReference>
<dbReference type="GO" id="GO:0050661">
    <property type="term" value="F:NADP binding"/>
    <property type="evidence" value="ECO:0007669"/>
    <property type="project" value="InterPro"/>
</dbReference>
<dbReference type="STRING" id="36166.T1GXV2"/>
<keyword evidence="4 8" id="KW-0274">FAD</keyword>
<evidence type="ECO:0000256" key="1">
    <source>
        <dbReference type="ARBA" id="ARBA00001974"/>
    </source>
</evidence>
<dbReference type="GO" id="GO:0004499">
    <property type="term" value="F:N,N-dimethylaniline monooxygenase activity"/>
    <property type="evidence" value="ECO:0007669"/>
    <property type="project" value="InterPro"/>
</dbReference>
<reference evidence="9" key="2">
    <citation type="submission" date="2015-06" db="UniProtKB">
        <authorList>
            <consortium name="EnsemblMetazoa"/>
        </authorList>
    </citation>
    <scope>IDENTIFICATION</scope>
</reference>
<dbReference type="HOGENOM" id="CLU_006909_3_0_1"/>
<dbReference type="PRINTS" id="PR00370">
    <property type="entry name" value="FMOXYGENASE"/>
</dbReference>
<dbReference type="EMBL" id="CAQQ02374565">
    <property type="status" value="NOT_ANNOTATED_CDS"/>
    <property type="molecule type" value="Genomic_DNA"/>
</dbReference>
<dbReference type="InterPro" id="IPR020946">
    <property type="entry name" value="Flavin_mOase-like"/>
</dbReference>
<evidence type="ECO:0000256" key="7">
    <source>
        <dbReference type="ARBA" id="ARBA00023033"/>
    </source>
</evidence>
<sequence length="400" mass="45891">MEVCIIGAGMAGICATKHALEEGLNPTVFEKTGNLGGTWVYTDKTGIDEYGLDIHSSMYKSLHTNLPKEIMNFPGYPFQNLEKSFVPGTEVLKYLKSYAENYGVDKAVKFHHNVVRVKPYKNKWEVIVHDLINDKYSNLTFDYVLICNGKQMHSHDYRDSGPFKDETVLVIGVGPSGMDLALETSKVAKKVIVSHHVKDNLESSLAKNVIQKPDCVSIEDGNYVKFTDGTREYVSVILYCTGYENLFPFLSVDSGISVKNNYVKPLYKHCINIRYPTMAFIGLTFIACLTQMIDIQVRFVMKYYSGKKELPSQKEMEEDTDKDMESRHQRGLKEKQAHFLGPEQRNYYDDLANTADIERVPQVITDIYEDNRKDMVGNFLNFRQNLYKIYDDERYEKITP</sequence>
<keyword evidence="10" id="KW-1185">Reference proteome</keyword>
<reference evidence="10" key="1">
    <citation type="submission" date="2013-02" db="EMBL/GenBank/DDBJ databases">
        <authorList>
            <person name="Hughes D."/>
        </authorList>
    </citation>
    <scope>NUCLEOTIDE SEQUENCE</scope>
    <source>
        <strain>Durham</strain>
        <strain evidence="10">NC isolate 2 -- Noor lab</strain>
    </source>
</reference>
<dbReference type="Pfam" id="PF00743">
    <property type="entry name" value="FMO-like"/>
    <property type="match status" value="2"/>
</dbReference>
<proteinExistence type="inferred from homology"/>
<name>T1GXV2_MEGSC</name>
<comment type="cofactor">
    <cofactor evidence="1 8">
        <name>FAD</name>
        <dbReference type="ChEBI" id="CHEBI:57692"/>
    </cofactor>
</comment>
<keyword evidence="5" id="KW-0521">NADP</keyword>
<accession>T1GXV2</accession>
<comment type="similarity">
    <text evidence="2 8">Belongs to the FMO family.</text>
</comment>
<dbReference type="OMA" id="GHYNIPW"/>
<dbReference type="EC" id="1.-.-.-" evidence="8"/>
<evidence type="ECO:0000256" key="6">
    <source>
        <dbReference type="ARBA" id="ARBA00023002"/>
    </source>
</evidence>
<dbReference type="EnsemblMetazoa" id="MESCA008661-RA">
    <property type="protein sequence ID" value="MESCA008661-PA"/>
    <property type="gene ID" value="MESCA008661"/>
</dbReference>
<dbReference type="Proteomes" id="UP000015102">
    <property type="component" value="Unassembled WGS sequence"/>
</dbReference>
<dbReference type="SUPFAM" id="SSF51905">
    <property type="entry name" value="FAD/NAD(P)-binding domain"/>
    <property type="match status" value="2"/>
</dbReference>
<evidence type="ECO:0000313" key="10">
    <source>
        <dbReference type="Proteomes" id="UP000015102"/>
    </source>
</evidence>
<evidence type="ECO:0000256" key="3">
    <source>
        <dbReference type="ARBA" id="ARBA00022630"/>
    </source>
</evidence>
<protein>
    <recommendedName>
        <fullName evidence="8">Flavin-containing monooxygenase</fullName>
        <ecNumber evidence="8">1.-.-.-</ecNumber>
    </recommendedName>
</protein>
<dbReference type="AlphaFoldDB" id="T1GXV2"/>
<organism evidence="9 10">
    <name type="scientific">Megaselia scalaris</name>
    <name type="common">Humpbacked fly</name>
    <name type="synonym">Phora scalaris</name>
    <dbReference type="NCBI Taxonomy" id="36166"/>
    <lineage>
        <taxon>Eukaryota</taxon>
        <taxon>Metazoa</taxon>
        <taxon>Ecdysozoa</taxon>
        <taxon>Arthropoda</taxon>
        <taxon>Hexapoda</taxon>
        <taxon>Insecta</taxon>
        <taxon>Pterygota</taxon>
        <taxon>Neoptera</taxon>
        <taxon>Endopterygota</taxon>
        <taxon>Diptera</taxon>
        <taxon>Brachycera</taxon>
        <taxon>Muscomorpha</taxon>
        <taxon>Platypezoidea</taxon>
        <taxon>Phoridae</taxon>
        <taxon>Megaseliini</taxon>
        <taxon>Megaselia</taxon>
    </lineage>
</organism>
<evidence type="ECO:0000313" key="9">
    <source>
        <dbReference type="EnsemblMetazoa" id="MESCA008661-PA"/>
    </source>
</evidence>
<evidence type="ECO:0000256" key="4">
    <source>
        <dbReference type="ARBA" id="ARBA00022827"/>
    </source>
</evidence>
<keyword evidence="7 8" id="KW-0503">Monooxygenase</keyword>
<dbReference type="PANTHER" id="PTHR23023">
    <property type="entry name" value="DIMETHYLANILINE MONOOXYGENASE"/>
    <property type="match status" value="1"/>
</dbReference>
<dbReference type="PIRSF" id="PIRSF000332">
    <property type="entry name" value="FMO"/>
    <property type="match status" value="1"/>
</dbReference>